<dbReference type="Pfam" id="PF21787">
    <property type="entry name" value="TNP-like_RNaseH_N"/>
    <property type="match status" value="1"/>
</dbReference>
<feature type="non-terminal residue" evidence="4">
    <location>
        <position position="1"/>
    </location>
</feature>
<evidence type="ECO:0000259" key="2">
    <source>
        <dbReference type="Pfam" id="PF21787"/>
    </source>
</evidence>
<feature type="domain" description="THAP9-like helix-turn-helix" evidence="1">
    <location>
        <begin position="9"/>
        <end position="59"/>
    </location>
</feature>
<dbReference type="STRING" id="456900.A0A151IJA4"/>
<gene>
    <name evidence="4" type="ORF">ALC62_05866</name>
</gene>
<dbReference type="Pfam" id="PF21789">
    <property type="entry name" value="TNP-like_RNaseH_C"/>
    <property type="match status" value="1"/>
</dbReference>
<dbReference type="PANTHER" id="PTHR47577:SF2">
    <property type="entry name" value="THAP DOMAIN CONTAINING 9"/>
    <property type="match status" value="1"/>
</dbReference>
<dbReference type="Pfam" id="PF12017">
    <property type="entry name" value="Tnp_P_element"/>
    <property type="match status" value="1"/>
</dbReference>
<feature type="domain" description="Transposable element P transposase-like RNase H" evidence="2">
    <location>
        <begin position="66"/>
        <end position="198"/>
    </location>
</feature>
<evidence type="ECO:0000313" key="4">
    <source>
        <dbReference type="EMBL" id="KYN03298.1"/>
    </source>
</evidence>
<dbReference type="InterPro" id="IPR048367">
    <property type="entry name" value="TNP-like_RNaseH_C"/>
</dbReference>
<evidence type="ECO:0000259" key="1">
    <source>
        <dbReference type="Pfam" id="PF12017"/>
    </source>
</evidence>
<proteinExistence type="predicted"/>
<feature type="domain" description="Transposable element P transposase-like RNase H C-terminal" evidence="3">
    <location>
        <begin position="267"/>
        <end position="301"/>
    </location>
</feature>
<reference evidence="4 5" key="1">
    <citation type="submission" date="2016-03" db="EMBL/GenBank/DDBJ databases">
        <title>Cyphomyrmex costatus WGS genome.</title>
        <authorList>
            <person name="Nygaard S."/>
            <person name="Hu H."/>
            <person name="Boomsma J."/>
            <person name="Zhang G."/>
        </authorList>
    </citation>
    <scope>NUCLEOTIDE SEQUENCE [LARGE SCALE GENOMIC DNA]</scope>
    <source>
        <strain evidence="4">MS0001</strain>
        <tissue evidence="4">Whole body</tissue>
    </source>
</reference>
<name>A0A151IJA4_9HYME</name>
<accession>A0A151IJA4</accession>
<dbReference type="Proteomes" id="UP000078542">
    <property type="component" value="Unassembled WGS sequence"/>
</dbReference>
<dbReference type="InterPro" id="IPR048365">
    <property type="entry name" value="TNP-like_RNaseH_N"/>
</dbReference>
<organism evidence="4 5">
    <name type="scientific">Cyphomyrmex costatus</name>
    <dbReference type="NCBI Taxonomy" id="456900"/>
    <lineage>
        <taxon>Eukaryota</taxon>
        <taxon>Metazoa</taxon>
        <taxon>Ecdysozoa</taxon>
        <taxon>Arthropoda</taxon>
        <taxon>Hexapoda</taxon>
        <taxon>Insecta</taxon>
        <taxon>Pterygota</taxon>
        <taxon>Neoptera</taxon>
        <taxon>Endopterygota</taxon>
        <taxon>Hymenoptera</taxon>
        <taxon>Apocrita</taxon>
        <taxon>Aculeata</taxon>
        <taxon>Formicoidea</taxon>
        <taxon>Formicidae</taxon>
        <taxon>Myrmicinae</taxon>
        <taxon>Cyphomyrmex</taxon>
    </lineage>
</organism>
<dbReference type="AlphaFoldDB" id="A0A151IJA4"/>
<protein>
    <submittedName>
        <fullName evidence="4">THAP domain-containing protein 9</fullName>
    </submittedName>
</protein>
<dbReference type="EMBL" id="KQ977365">
    <property type="protein sequence ID" value="KYN03298.1"/>
    <property type="molecule type" value="Genomic_DNA"/>
</dbReference>
<evidence type="ECO:0000259" key="3">
    <source>
        <dbReference type="Pfam" id="PF21789"/>
    </source>
</evidence>
<dbReference type="PANTHER" id="PTHR47577">
    <property type="entry name" value="THAP DOMAIN-CONTAINING PROTEIN 6"/>
    <property type="match status" value="1"/>
</dbReference>
<dbReference type="InterPro" id="IPR021896">
    <property type="entry name" value="THAP9-like_HTH"/>
</dbReference>
<sequence>TPVLLEMFKKCLTNNKPPEYSIELKKFACTLLFYSTPAYKFIRESFNNTLPHPQTVRRWFSTVNFNPEINKSILINIRNVIESERSKDKELQFGMQVDEISLKKEIEFKHGECYGLVDIGGSNNTDKSKEASYALVFMLVCLNGHFKTPIAYYFVKSLSGEARANILKELLTALHENGISDVRSITFDGAATNSAITRENIVELEKKKFDFIGYIKSLRILKGNTMKPILESSRKTGFLGIIVGMQSVFRISHYLFTNNLITYVLTYKFSQDHLETFFSSIRKMGGFCNKPTCYQFKNSYKKLVSHVNDINVTNANCLSQDDTSTLQIEKQKEEMDLQNLLHAACDHDYDGMKGWAWSEYHSDIVTYIAGFIVKSVQKTNHCKMCLETLQSPENKCELISLKNRKFKKCNDERQSSGLIFPSEDVITVCKIAEQVIRTTNNVFATKNILDFLIITARKQILPLHLFKELDLAVSKHVLYNHKFQLINQILKKYFTVRLQHASKSLRDTIPRIRTHFNRLVIFKNQ</sequence>
<evidence type="ECO:0000313" key="5">
    <source>
        <dbReference type="Proteomes" id="UP000078542"/>
    </source>
</evidence>
<keyword evidence="5" id="KW-1185">Reference proteome</keyword>